<gene>
    <name evidence="1" type="ORF">L2E82_01266</name>
</gene>
<organism evidence="1 2">
    <name type="scientific">Cichorium intybus</name>
    <name type="common">Chicory</name>
    <dbReference type="NCBI Taxonomy" id="13427"/>
    <lineage>
        <taxon>Eukaryota</taxon>
        <taxon>Viridiplantae</taxon>
        <taxon>Streptophyta</taxon>
        <taxon>Embryophyta</taxon>
        <taxon>Tracheophyta</taxon>
        <taxon>Spermatophyta</taxon>
        <taxon>Magnoliopsida</taxon>
        <taxon>eudicotyledons</taxon>
        <taxon>Gunneridae</taxon>
        <taxon>Pentapetalae</taxon>
        <taxon>asterids</taxon>
        <taxon>campanulids</taxon>
        <taxon>Asterales</taxon>
        <taxon>Asteraceae</taxon>
        <taxon>Cichorioideae</taxon>
        <taxon>Cichorieae</taxon>
        <taxon>Cichoriinae</taxon>
        <taxon>Cichorium</taxon>
    </lineage>
</organism>
<comment type="caution">
    <text evidence="1">The sequence shown here is derived from an EMBL/GenBank/DDBJ whole genome shotgun (WGS) entry which is preliminary data.</text>
</comment>
<evidence type="ECO:0000313" key="2">
    <source>
        <dbReference type="Proteomes" id="UP001055811"/>
    </source>
</evidence>
<proteinExistence type="predicted"/>
<reference evidence="2" key="1">
    <citation type="journal article" date="2022" name="Mol. Ecol. Resour.">
        <title>The genomes of chicory, endive, great burdock and yacon provide insights into Asteraceae palaeo-polyploidization history and plant inulin production.</title>
        <authorList>
            <person name="Fan W."/>
            <person name="Wang S."/>
            <person name="Wang H."/>
            <person name="Wang A."/>
            <person name="Jiang F."/>
            <person name="Liu H."/>
            <person name="Zhao H."/>
            <person name="Xu D."/>
            <person name="Zhang Y."/>
        </authorList>
    </citation>
    <scope>NUCLEOTIDE SEQUENCE [LARGE SCALE GENOMIC DNA]</scope>
    <source>
        <strain evidence="2">cv. Punajuju</strain>
    </source>
</reference>
<dbReference type="Proteomes" id="UP001055811">
    <property type="component" value="Linkage Group LG01"/>
</dbReference>
<sequence>MGLHLRSLEMLVLLISFLWWPRLGSPLSNPETKPARALDATLQEYAYRAFLHPRTGIPFDGLVPPYLTGIEISAMRLRSGSLYHRGVQTFKEFRIPMGIREQPYVERLVLVYQNLGNWSTTYYPIPGYTYLAPIVGLLAYNGSDLSSTNLPELDLWAADDAITVKFGKISSRPDGSKPKCVWFDLHGQVNFTEVESDNQCSTYEQGHFSIVVESPPPAPPEVPAPPEEPAPSSRKNMPKVCTLVAIAGGGTALLVLLALLIFCAWRYKKRKRIQQLERAANAGETLRMTRVGSMRVPYAMATRTMPDLELDFSA</sequence>
<name>A0ACB9GY46_CICIN</name>
<accession>A0ACB9GY46</accession>
<protein>
    <submittedName>
        <fullName evidence="1">Uncharacterized protein</fullName>
    </submittedName>
</protein>
<evidence type="ECO:0000313" key="1">
    <source>
        <dbReference type="EMBL" id="KAI3788498.1"/>
    </source>
</evidence>
<reference evidence="1 2" key="2">
    <citation type="journal article" date="2022" name="Mol. Ecol. Resour.">
        <title>The genomes of chicory, endive, great burdock and yacon provide insights into Asteraceae paleo-polyploidization history and plant inulin production.</title>
        <authorList>
            <person name="Fan W."/>
            <person name="Wang S."/>
            <person name="Wang H."/>
            <person name="Wang A."/>
            <person name="Jiang F."/>
            <person name="Liu H."/>
            <person name="Zhao H."/>
            <person name="Xu D."/>
            <person name="Zhang Y."/>
        </authorList>
    </citation>
    <scope>NUCLEOTIDE SEQUENCE [LARGE SCALE GENOMIC DNA]</scope>
    <source>
        <strain evidence="2">cv. Punajuju</strain>
        <tissue evidence="1">Leaves</tissue>
    </source>
</reference>
<dbReference type="EMBL" id="CM042009">
    <property type="protein sequence ID" value="KAI3788498.1"/>
    <property type="molecule type" value="Genomic_DNA"/>
</dbReference>
<keyword evidence="2" id="KW-1185">Reference proteome</keyword>